<feature type="compositionally biased region" description="Polar residues" evidence="1">
    <location>
        <begin position="125"/>
        <end position="139"/>
    </location>
</feature>
<evidence type="ECO:0000313" key="2">
    <source>
        <dbReference type="EMBL" id="KAA0725458.1"/>
    </source>
</evidence>
<accession>A0A5A9PUL8</accession>
<protein>
    <submittedName>
        <fullName evidence="2">Uncharacterized protein</fullName>
    </submittedName>
</protein>
<comment type="caution">
    <text evidence="2">The sequence shown here is derived from an EMBL/GenBank/DDBJ whole genome shotgun (WGS) entry which is preliminary data.</text>
</comment>
<name>A0A5A9PUL8_9TELE</name>
<dbReference type="EMBL" id="SOYY01000001">
    <property type="protein sequence ID" value="KAA0725458.1"/>
    <property type="molecule type" value="Genomic_DNA"/>
</dbReference>
<feature type="compositionally biased region" description="Polar residues" evidence="1">
    <location>
        <begin position="73"/>
        <end position="86"/>
    </location>
</feature>
<evidence type="ECO:0000256" key="1">
    <source>
        <dbReference type="SAM" id="MobiDB-lite"/>
    </source>
</evidence>
<proteinExistence type="predicted"/>
<feature type="region of interest" description="Disordered" evidence="1">
    <location>
        <begin position="60"/>
        <end position="86"/>
    </location>
</feature>
<feature type="compositionally biased region" description="Polar residues" evidence="1">
    <location>
        <begin position="152"/>
        <end position="163"/>
    </location>
</feature>
<dbReference type="Proteomes" id="UP000324632">
    <property type="component" value="Chromosome 1"/>
</dbReference>
<organism evidence="2 3">
    <name type="scientific">Triplophysa tibetana</name>
    <dbReference type="NCBI Taxonomy" id="1572043"/>
    <lineage>
        <taxon>Eukaryota</taxon>
        <taxon>Metazoa</taxon>
        <taxon>Chordata</taxon>
        <taxon>Craniata</taxon>
        <taxon>Vertebrata</taxon>
        <taxon>Euteleostomi</taxon>
        <taxon>Actinopterygii</taxon>
        <taxon>Neopterygii</taxon>
        <taxon>Teleostei</taxon>
        <taxon>Ostariophysi</taxon>
        <taxon>Cypriniformes</taxon>
        <taxon>Nemacheilidae</taxon>
        <taxon>Triplophysa</taxon>
    </lineage>
</organism>
<gene>
    <name evidence="2" type="ORF">E1301_Tti010381</name>
</gene>
<feature type="region of interest" description="Disordered" evidence="1">
    <location>
        <begin position="125"/>
        <end position="163"/>
    </location>
</feature>
<keyword evidence="3" id="KW-1185">Reference proteome</keyword>
<sequence length="163" mass="17529">MRAKSPSRRRSVEGLCASTLLGVLHSRTWLLDTHLIYLLEQTQAGPTPPPRAHSLCSFSRTSSADGGNEGTIDIQTSSLDPLNFIGQGSSSTDSDCAFESDYAAPPLSMAEELQHIRTMEGVSRSLPSSPLLTQQNGNSRIPPVRNVFDTATGEQAQGENESK</sequence>
<dbReference type="AlphaFoldDB" id="A0A5A9PUL8"/>
<evidence type="ECO:0000313" key="3">
    <source>
        <dbReference type="Proteomes" id="UP000324632"/>
    </source>
</evidence>
<reference evidence="2 3" key="1">
    <citation type="journal article" date="2019" name="Mol. Ecol. Resour.">
        <title>Chromosome-level genome assembly of Triplophysa tibetana, a fish adapted to the harsh high-altitude environment of the Tibetan Plateau.</title>
        <authorList>
            <person name="Yang X."/>
            <person name="Liu H."/>
            <person name="Ma Z."/>
            <person name="Zou Y."/>
            <person name="Zou M."/>
            <person name="Mao Y."/>
            <person name="Li X."/>
            <person name="Wang H."/>
            <person name="Chen T."/>
            <person name="Wang W."/>
            <person name="Yang R."/>
        </authorList>
    </citation>
    <scope>NUCLEOTIDE SEQUENCE [LARGE SCALE GENOMIC DNA]</scope>
    <source>
        <strain evidence="2">TTIB1903HZAU</strain>
        <tissue evidence="2">Muscle</tissue>
    </source>
</reference>